<dbReference type="InterPro" id="IPR051157">
    <property type="entry name" value="PDH/Transketolase"/>
</dbReference>
<protein>
    <recommendedName>
        <fullName evidence="1">Transketolase C-terminal domain-containing protein</fullName>
    </recommendedName>
</protein>
<dbReference type="InterPro" id="IPR009014">
    <property type="entry name" value="Transketo_C/PFOR_II"/>
</dbReference>
<dbReference type="Pfam" id="PF02780">
    <property type="entry name" value="Transketolase_C"/>
    <property type="match status" value="1"/>
</dbReference>
<accession>A0A8D4UVN9</accession>
<dbReference type="EMBL" id="AP019697">
    <property type="protein sequence ID" value="BBK25805.1"/>
    <property type="molecule type" value="Genomic_DNA"/>
</dbReference>
<dbReference type="KEGG" id="dho:Dia5BBH33_17400"/>
<organism evidence="2 3">
    <name type="scientific">Dialister hominis</name>
    <dbReference type="NCBI Taxonomy" id="2582419"/>
    <lineage>
        <taxon>Bacteria</taxon>
        <taxon>Bacillati</taxon>
        <taxon>Bacillota</taxon>
        <taxon>Negativicutes</taxon>
        <taxon>Veillonellales</taxon>
        <taxon>Veillonellaceae</taxon>
        <taxon>Dialister</taxon>
    </lineage>
</organism>
<evidence type="ECO:0000259" key="1">
    <source>
        <dbReference type="Pfam" id="PF02780"/>
    </source>
</evidence>
<dbReference type="InterPro" id="IPR033248">
    <property type="entry name" value="Transketolase_C"/>
</dbReference>
<keyword evidence="3" id="KW-1185">Reference proteome</keyword>
<dbReference type="PANTHER" id="PTHR43825">
    <property type="entry name" value="PYRUVATE DEHYDROGENASE E1 COMPONENT"/>
    <property type="match status" value="1"/>
</dbReference>
<name>A0A8D4UVN9_9FIRM</name>
<evidence type="ECO:0000313" key="2">
    <source>
        <dbReference type="EMBL" id="BBK25805.1"/>
    </source>
</evidence>
<dbReference type="PANTHER" id="PTHR43825:SF1">
    <property type="entry name" value="TRANSKETOLASE-LIKE PYRIMIDINE-BINDING DOMAIN-CONTAINING PROTEIN"/>
    <property type="match status" value="1"/>
</dbReference>
<gene>
    <name evidence="2" type="ORF">Dia5BBH33_17400</name>
</gene>
<dbReference type="Gene3D" id="3.40.50.920">
    <property type="match status" value="1"/>
</dbReference>
<proteinExistence type="predicted"/>
<dbReference type="AlphaFoldDB" id="A0A8D4UVN9"/>
<evidence type="ECO:0000313" key="3">
    <source>
        <dbReference type="Proteomes" id="UP000320585"/>
    </source>
</evidence>
<feature type="domain" description="Transketolase C-terminal" evidence="1">
    <location>
        <begin position="10"/>
        <end position="65"/>
    </location>
</feature>
<sequence length="66" mass="6826">MKADGTINTGEILRDGSDVALIGTGRMTAEALAAADTLAQEGIQAMVINMPTLKPIDADLIDKAAR</sequence>
<reference evidence="3" key="1">
    <citation type="submission" date="2019-05" db="EMBL/GenBank/DDBJ databases">
        <title>Complete genome sequencing of Dialister sp. strain 5BBH33.</title>
        <authorList>
            <person name="Sakamoto M."/>
            <person name="Murakami T."/>
            <person name="Mori H."/>
        </authorList>
    </citation>
    <scope>NUCLEOTIDE SEQUENCE [LARGE SCALE GENOMIC DNA]</scope>
    <source>
        <strain evidence="3">5BBH33</strain>
    </source>
</reference>
<dbReference type="SUPFAM" id="SSF52922">
    <property type="entry name" value="TK C-terminal domain-like"/>
    <property type="match status" value="1"/>
</dbReference>
<dbReference type="Proteomes" id="UP000320585">
    <property type="component" value="Chromosome"/>
</dbReference>